<dbReference type="STRING" id="59750.AWC31_28295"/>
<dbReference type="RefSeq" id="WP_067853252.1">
    <property type="nucleotide sequence ID" value="NZ_LGTW01000017.1"/>
</dbReference>
<dbReference type="GO" id="GO:0016853">
    <property type="term" value="F:isomerase activity"/>
    <property type="evidence" value="ECO:0007669"/>
    <property type="project" value="InterPro"/>
</dbReference>
<dbReference type="EMBL" id="LGTW01000017">
    <property type="protein sequence ID" value="KWX21827.1"/>
    <property type="molecule type" value="Genomic_DNA"/>
</dbReference>
<proteinExistence type="predicted"/>
<name>A0A132PI06_9MYCO</name>
<comment type="caution">
    <text evidence="1">The sequence shown here is derived from an EMBL/GenBank/DDBJ whole genome shotgun (WGS) entry which is preliminary data.</text>
</comment>
<dbReference type="SUPFAM" id="SSF74650">
    <property type="entry name" value="Galactose mutarotase-like"/>
    <property type="match status" value="1"/>
</dbReference>
<organism evidence="1 2">
    <name type="scientific">Mycolicibacterium wolinskyi</name>
    <dbReference type="NCBI Taxonomy" id="59750"/>
    <lineage>
        <taxon>Bacteria</taxon>
        <taxon>Bacillati</taxon>
        <taxon>Actinomycetota</taxon>
        <taxon>Actinomycetes</taxon>
        <taxon>Mycobacteriales</taxon>
        <taxon>Mycobacteriaceae</taxon>
        <taxon>Mycolicibacterium</taxon>
    </lineage>
</organism>
<gene>
    <name evidence="1" type="ORF">AFM11_23570</name>
</gene>
<evidence type="ECO:0000313" key="2">
    <source>
        <dbReference type="Proteomes" id="UP000070612"/>
    </source>
</evidence>
<accession>A0A132PI06</accession>
<dbReference type="InterPro" id="IPR014718">
    <property type="entry name" value="GH-type_carb-bd"/>
</dbReference>
<dbReference type="CDD" id="cd01081">
    <property type="entry name" value="Aldose_epim"/>
    <property type="match status" value="1"/>
</dbReference>
<dbReference type="InterPro" id="IPR011013">
    <property type="entry name" value="Gal_mutarotase_sf_dom"/>
</dbReference>
<dbReference type="GO" id="GO:0030246">
    <property type="term" value="F:carbohydrate binding"/>
    <property type="evidence" value="ECO:0007669"/>
    <property type="project" value="InterPro"/>
</dbReference>
<dbReference type="AlphaFoldDB" id="A0A132PI06"/>
<reference evidence="1 2" key="1">
    <citation type="submission" date="2015-07" db="EMBL/GenBank/DDBJ databases">
        <title>A draft genome sequence of Mycobacterium wolinskyi.</title>
        <authorList>
            <person name="de Man T.J."/>
            <person name="Perry K.A."/>
            <person name="Coulliette A.D."/>
            <person name="Jensen B."/>
            <person name="Toney N.C."/>
            <person name="Limbago B.M."/>
            <person name="Noble-Wang J."/>
        </authorList>
    </citation>
    <scope>NUCLEOTIDE SEQUENCE [LARGE SCALE GENOMIC DNA]</scope>
    <source>
        <strain evidence="1 2">CDC_01</strain>
    </source>
</reference>
<dbReference type="Proteomes" id="UP000070612">
    <property type="component" value="Unassembled WGS sequence"/>
</dbReference>
<evidence type="ECO:0000313" key="1">
    <source>
        <dbReference type="EMBL" id="KWX21827.1"/>
    </source>
</evidence>
<sequence length="300" mass="31821">MADHQPVTLQDPSSSLSATYVPTAGMICTSLADDGAEFLGQRRGLQAYITNGKTMGIPILYPWANRLGANEYNVNGTVVSLTPGVAGVRVDEHGSPIHGVLAANPDWVVTEQSGNKVIASLDWGGKPELMTTFPFAHTLTMTVTLADRTLTVDTTVVASAAASVPLCFGYHPYFQLPGVPRADWQLETPRMRYLPVDSRGIPTGENSEWAGGTEQLGSTELDHGFDQVGDGAQFALSGGGRRIEVTFDDGYGAAQIFAPGSDDVLCIEPMAAPTDALCRGNYRNAVPGTPETATFSIRVT</sequence>
<dbReference type="InterPro" id="IPR008183">
    <property type="entry name" value="Aldose_1/G6P_1-epimerase"/>
</dbReference>
<dbReference type="GO" id="GO:0005975">
    <property type="term" value="P:carbohydrate metabolic process"/>
    <property type="evidence" value="ECO:0007669"/>
    <property type="project" value="InterPro"/>
</dbReference>
<keyword evidence="2" id="KW-1185">Reference proteome</keyword>
<protein>
    <submittedName>
        <fullName evidence="1">Aldose epimerase</fullName>
    </submittedName>
</protein>
<dbReference type="PATRIC" id="fig|59750.3.peg.2070"/>
<dbReference type="Gene3D" id="2.70.98.10">
    <property type="match status" value="1"/>
</dbReference>
<dbReference type="Pfam" id="PF01263">
    <property type="entry name" value="Aldose_epim"/>
    <property type="match status" value="1"/>
</dbReference>